<dbReference type="GeneID" id="94363721"/>
<feature type="transmembrane region" description="Helical" evidence="5">
    <location>
        <begin position="140"/>
        <end position="160"/>
    </location>
</feature>
<dbReference type="RefSeq" id="WP_109531661.1">
    <property type="nucleotide sequence ID" value="NZ_QEYD01000001.1"/>
</dbReference>
<dbReference type="OrthoDB" id="7828645at2"/>
<dbReference type="Pfam" id="PF07298">
    <property type="entry name" value="NnrU"/>
    <property type="match status" value="1"/>
</dbReference>
<keyword evidence="2 5" id="KW-0812">Transmembrane</keyword>
<organism evidence="7 8">
    <name type="scientific">Pararhodobacter marinus</name>
    <dbReference type="NCBI Taxonomy" id="2184063"/>
    <lineage>
        <taxon>Bacteria</taxon>
        <taxon>Pseudomonadati</taxon>
        <taxon>Pseudomonadota</taxon>
        <taxon>Alphaproteobacteria</taxon>
        <taxon>Rhodobacterales</taxon>
        <taxon>Paracoccaceae</taxon>
        <taxon>Pararhodobacter</taxon>
    </lineage>
</organism>
<feature type="transmembrane region" description="Helical" evidence="5">
    <location>
        <begin position="198"/>
        <end position="219"/>
    </location>
</feature>
<proteinExistence type="predicted"/>
<evidence type="ECO:0000259" key="6">
    <source>
        <dbReference type="Pfam" id="PF07298"/>
    </source>
</evidence>
<feature type="transmembrane region" description="Helical" evidence="5">
    <location>
        <begin position="70"/>
        <end position="93"/>
    </location>
</feature>
<evidence type="ECO:0000256" key="2">
    <source>
        <dbReference type="ARBA" id="ARBA00022692"/>
    </source>
</evidence>
<evidence type="ECO:0000256" key="5">
    <source>
        <dbReference type="SAM" id="Phobius"/>
    </source>
</evidence>
<evidence type="ECO:0000313" key="7">
    <source>
        <dbReference type="EMBL" id="PWE31860.1"/>
    </source>
</evidence>
<dbReference type="EMBL" id="QEYD01000001">
    <property type="protein sequence ID" value="PWE31860.1"/>
    <property type="molecule type" value="Genomic_DNA"/>
</dbReference>
<gene>
    <name evidence="7" type="ORF">C4N9_02345</name>
</gene>
<feature type="transmembrane region" description="Helical" evidence="5">
    <location>
        <begin position="114"/>
        <end position="134"/>
    </location>
</feature>
<keyword evidence="3 5" id="KW-1133">Transmembrane helix</keyword>
<dbReference type="AlphaFoldDB" id="A0A2U2CIZ4"/>
<reference evidence="7 8" key="1">
    <citation type="submission" date="2018-05" db="EMBL/GenBank/DDBJ databases">
        <title>Pararhodobacter marina sp. nov., isolated from deep-sea water of the Indian Ocean.</title>
        <authorList>
            <person name="Lai Q.Sr."/>
            <person name="Liu X."/>
            <person name="Shao Z."/>
        </authorList>
    </citation>
    <scope>NUCLEOTIDE SEQUENCE [LARGE SCALE GENOMIC DNA]</scope>
    <source>
        <strain evidence="7 8">CIC4N-9</strain>
    </source>
</reference>
<feature type="domain" description="NnrU" evidence="6">
    <location>
        <begin position="7"/>
        <end position="223"/>
    </location>
</feature>
<dbReference type="InterPro" id="IPR009915">
    <property type="entry name" value="NnrU_dom"/>
</dbReference>
<evidence type="ECO:0000256" key="3">
    <source>
        <dbReference type="ARBA" id="ARBA00022989"/>
    </source>
</evidence>
<feature type="transmembrane region" description="Helical" evidence="5">
    <location>
        <begin position="38"/>
        <end position="58"/>
    </location>
</feature>
<dbReference type="GO" id="GO:0016020">
    <property type="term" value="C:membrane"/>
    <property type="evidence" value="ECO:0007669"/>
    <property type="project" value="UniProtKB-SubCell"/>
</dbReference>
<evidence type="ECO:0000256" key="4">
    <source>
        <dbReference type="ARBA" id="ARBA00023136"/>
    </source>
</evidence>
<name>A0A2U2CIZ4_9RHOB</name>
<keyword evidence="4 5" id="KW-0472">Membrane</keyword>
<evidence type="ECO:0000313" key="8">
    <source>
        <dbReference type="Proteomes" id="UP000244940"/>
    </source>
</evidence>
<evidence type="ECO:0000256" key="1">
    <source>
        <dbReference type="ARBA" id="ARBA00004141"/>
    </source>
</evidence>
<dbReference type="Proteomes" id="UP000244940">
    <property type="component" value="Unassembled WGS sequence"/>
</dbReference>
<protein>
    <submittedName>
        <fullName evidence="7">NnrU family protein</fullName>
    </submittedName>
</protein>
<sequence length="228" mass="24167">MTGWSEFALAMGLFIASHVLAVRPALKAPLVRALGPRGFTLFYSALSLALLVWLIAAAGRAPFLPLWAPAPWQAALALVLMLASCLLIVYAAAGTNPLSFGSRAEPFDPARPGIAGVSRHPVLLALALWAIAHVVANGDLAHVALFAPLGLFALAGMAAIDRRKRRTLRDWPALARNTSLVPLSALVAGRWRPGFPRIAPALAAILAWAALIGLHPVIIGPDPLVWFR</sequence>
<comment type="caution">
    <text evidence="7">The sequence shown here is derived from an EMBL/GenBank/DDBJ whole genome shotgun (WGS) entry which is preliminary data.</text>
</comment>
<feature type="transmembrane region" description="Helical" evidence="5">
    <location>
        <begin position="6"/>
        <end position="26"/>
    </location>
</feature>
<accession>A0A2U2CIZ4</accession>
<comment type="subcellular location">
    <subcellularLocation>
        <location evidence="1">Membrane</location>
        <topology evidence="1">Multi-pass membrane protein</topology>
    </subcellularLocation>
</comment>
<keyword evidence="8" id="KW-1185">Reference proteome</keyword>